<sequence>MDQLSKNMKIVYEFVINLYDDFAKEMTKKGKPDVAEYVMDSIQHYMEEVKRCEVEYTLTYEEYMVEGRLIGNGPILLISSLMGVDEIFSIMPYQLEEQARGEAPSAMECYMKEYSVTRREAIGRFEKMIEDAWQDINEAALTTCKTKNTNGYNEEDVPKPVFERVLNLCLLVNVLYKYSDSFTYPAKVIKDHVTALYADLFFI</sequence>
<evidence type="ECO:0000256" key="2">
    <source>
        <dbReference type="ARBA" id="ARBA00022842"/>
    </source>
</evidence>
<comment type="caution">
    <text evidence="5">The sequence shown here is derived from an EMBL/GenBank/DDBJ whole genome shotgun (WGS) entry which is preliminary data.</text>
</comment>
<dbReference type="Pfam" id="PF03936">
    <property type="entry name" value="Terpene_synth_C"/>
    <property type="match status" value="2"/>
</dbReference>
<dbReference type="InterPro" id="IPR050148">
    <property type="entry name" value="Terpene_synthase-like"/>
</dbReference>
<keyword evidence="3" id="KW-0456">Lyase</keyword>
<protein>
    <recommendedName>
        <fullName evidence="4">Terpene synthase metal-binding domain-containing protein</fullName>
    </recommendedName>
</protein>
<dbReference type="PANTHER" id="PTHR31225:SF93">
    <property type="entry name" value="ALPHA-HUMULENE_(-)-(E)-BETA-CARYOPHYLLENE SYNTHASE"/>
    <property type="match status" value="1"/>
</dbReference>
<evidence type="ECO:0000256" key="3">
    <source>
        <dbReference type="ARBA" id="ARBA00023239"/>
    </source>
</evidence>
<feature type="domain" description="Terpene synthase metal-binding" evidence="4">
    <location>
        <begin position="93"/>
        <end position="135"/>
    </location>
</feature>
<dbReference type="InterPro" id="IPR005630">
    <property type="entry name" value="Terpene_synthase_metal-bd"/>
</dbReference>
<dbReference type="Proteomes" id="UP001153076">
    <property type="component" value="Unassembled WGS sequence"/>
</dbReference>
<dbReference type="EMBL" id="JAKOGI010001896">
    <property type="protein sequence ID" value="KAJ8423703.1"/>
    <property type="molecule type" value="Genomic_DNA"/>
</dbReference>
<proteinExistence type="predicted"/>
<name>A0A9Q1GPD2_9CARY</name>
<keyword evidence="2" id="KW-0460">Magnesium</keyword>
<keyword evidence="1" id="KW-0479">Metal-binding</keyword>
<dbReference type="GO" id="GO:0000287">
    <property type="term" value="F:magnesium ion binding"/>
    <property type="evidence" value="ECO:0007669"/>
    <property type="project" value="InterPro"/>
</dbReference>
<feature type="domain" description="Terpene synthase metal-binding" evidence="4">
    <location>
        <begin position="1"/>
        <end position="86"/>
    </location>
</feature>
<dbReference type="PANTHER" id="PTHR31225">
    <property type="entry name" value="OS04G0344100 PROTEIN-RELATED"/>
    <property type="match status" value="1"/>
</dbReference>
<reference evidence="5" key="1">
    <citation type="submission" date="2022-04" db="EMBL/GenBank/DDBJ databases">
        <title>Carnegiea gigantea Genome sequencing and assembly v2.</title>
        <authorList>
            <person name="Copetti D."/>
            <person name="Sanderson M.J."/>
            <person name="Burquez A."/>
            <person name="Wojciechowski M.F."/>
        </authorList>
    </citation>
    <scope>NUCLEOTIDE SEQUENCE</scope>
    <source>
        <strain evidence="5">SGP5-SGP5p</strain>
        <tissue evidence="5">Aerial part</tissue>
    </source>
</reference>
<organism evidence="5 6">
    <name type="scientific">Carnegiea gigantea</name>
    <dbReference type="NCBI Taxonomy" id="171969"/>
    <lineage>
        <taxon>Eukaryota</taxon>
        <taxon>Viridiplantae</taxon>
        <taxon>Streptophyta</taxon>
        <taxon>Embryophyta</taxon>
        <taxon>Tracheophyta</taxon>
        <taxon>Spermatophyta</taxon>
        <taxon>Magnoliopsida</taxon>
        <taxon>eudicotyledons</taxon>
        <taxon>Gunneridae</taxon>
        <taxon>Pentapetalae</taxon>
        <taxon>Caryophyllales</taxon>
        <taxon>Cactineae</taxon>
        <taxon>Cactaceae</taxon>
        <taxon>Cactoideae</taxon>
        <taxon>Echinocereeae</taxon>
        <taxon>Carnegiea</taxon>
    </lineage>
</organism>
<keyword evidence="6" id="KW-1185">Reference proteome</keyword>
<dbReference type="InterPro" id="IPR008949">
    <property type="entry name" value="Isoprenoid_synthase_dom_sf"/>
</dbReference>
<evidence type="ECO:0000313" key="5">
    <source>
        <dbReference type="EMBL" id="KAJ8423703.1"/>
    </source>
</evidence>
<accession>A0A9Q1GPD2</accession>
<evidence type="ECO:0000256" key="1">
    <source>
        <dbReference type="ARBA" id="ARBA00022723"/>
    </source>
</evidence>
<evidence type="ECO:0000259" key="4">
    <source>
        <dbReference type="Pfam" id="PF03936"/>
    </source>
</evidence>
<gene>
    <name evidence="5" type="ORF">Cgig2_017696</name>
</gene>
<dbReference type="AlphaFoldDB" id="A0A9Q1GPD2"/>
<evidence type="ECO:0000313" key="6">
    <source>
        <dbReference type="Proteomes" id="UP001153076"/>
    </source>
</evidence>
<dbReference type="SUPFAM" id="SSF48576">
    <property type="entry name" value="Terpenoid synthases"/>
    <property type="match status" value="1"/>
</dbReference>
<dbReference type="GO" id="GO:0016114">
    <property type="term" value="P:terpenoid biosynthetic process"/>
    <property type="evidence" value="ECO:0007669"/>
    <property type="project" value="InterPro"/>
</dbReference>
<dbReference type="OrthoDB" id="1877784at2759"/>
<dbReference type="GO" id="GO:0010333">
    <property type="term" value="F:terpene synthase activity"/>
    <property type="evidence" value="ECO:0007669"/>
    <property type="project" value="InterPro"/>
</dbReference>
<dbReference type="Gene3D" id="1.10.600.10">
    <property type="entry name" value="Farnesyl Diphosphate Synthase"/>
    <property type="match status" value="2"/>
</dbReference>